<organism evidence="12">
    <name type="scientific">Cyprideis torosa</name>
    <dbReference type="NCBI Taxonomy" id="163714"/>
    <lineage>
        <taxon>Eukaryota</taxon>
        <taxon>Metazoa</taxon>
        <taxon>Ecdysozoa</taxon>
        <taxon>Arthropoda</taxon>
        <taxon>Crustacea</taxon>
        <taxon>Oligostraca</taxon>
        <taxon>Ostracoda</taxon>
        <taxon>Podocopa</taxon>
        <taxon>Podocopida</taxon>
        <taxon>Cytherocopina</taxon>
        <taxon>Cytheroidea</taxon>
        <taxon>Cytherideidae</taxon>
        <taxon>Cyprideis</taxon>
    </lineage>
</organism>
<accession>A0A7R8ZYR6</accession>
<keyword evidence="3 10" id="KW-0808">Transferase</keyword>
<keyword evidence="4 10" id="KW-0949">S-adenosyl-L-methionine</keyword>
<dbReference type="GO" id="GO:0160104">
    <property type="term" value="F:tRNA (guanine(26)-N2)-dimethyltransferase activity"/>
    <property type="evidence" value="ECO:0007669"/>
    <property type="project" value="UniProtKB-EC"/>
</dbReference>
<evidence type="ECO:0000256" key="8">
    <source>
        <dbReference type="ARBA" id="ARBA00051897"/>
    </source>
</evidence>
<keyword evidence="2 10" id="KW-0489">Methyltransferase</keyword>
<dbReference type="Pfam" id="PF02005">
    <property type="entry name" value="TRM"/>
    <property type="match status" value="1"/>
</dbReference>
<feature type="region of interest" description="Disordered" evidence="11">
    <location>
        <begin position="129"/>
        <end position="151"/>
    </location>
</feature>
<dbReference type="PANTHER" id="PTHR10631">
    <property type="entry name" value="N 2 ,N 2 -DIMETHYLGUANOSINE TRNA METHYLTRANSFERASE"/>
    <property type="match status" value="1"/>
</dbReference>
<dbReference type="SUPFAM" id="SSF53335">
    <property type="entry name" value="S-adenosyl-L-methionine-dependent methyltransferases"/>
    <property type="match status" value="1"/>
</dbReference>
<dbReference type="PROSITE" id="PS51626">
    <property type="entry name" value="SAM_MT_TRM1"/>
    <property type="match status" value="1"/>
</dbReference>
<evidence type="ECO:0000256" key="3">
    <source>
        <dbReference type="ARBA" id="ARBA00022679"/>
    </source>
</evidence>
<dbReference type="InterPro" id="IPR029063">
    <property type="entry name" value="SAM-dependent_MTases_sf"/>
</dbReference>
<dbReference type="GO" id="GO:0000049">
    <property type="term" value="F:tRNA binding"/>
    <property type="evidence" value="ECO:0007669"/>
    <property type="project" value="UniProtKB-UniRule"/>
</dbReference>
<evidence type="ECO:0000313" key="12">
    <source>
        <dbReference type="EMBL" id="CAD7236787.1"/>
    </source>
</evidence>
<protein>
    <recommendedName>
        <fullName evidence="9">tRNA (guanine(26)-N(2))-dimethyltransferase</fullName>
        <ecNumber evidence="7">2.1.1.216</ecNumber>
    </recommendedName>
</protein>
<dbReference type="InterPro" id="IPR002905">
    <property type="entry name" value="Trm1"/>
</dbReference>
<keyword evidence="1 10" id="KW-0820">tRNA-binding</keyword>
<reference evidence="12" key="1">
    <citation type="submission" date="2020-11" db="EMBL/GenBank/DDBJ databases">
        <authorList>
            <person name="Tran Van P."/>
        </authorList>
    </citation>
    <scope>NUCLEOTIDE SEQUENCE</scope>
</reference>
<proteinExistence type="inferred from homology"/>
<evidence type="ECO:0000256" key="11">
    <source>
        <dbReference type="SAM" id="MobiDB-lite"/>
    </source>
</evidence>
<feature type="compositionally biased region" description="Basic residues" evidence="11">
    <location>
        <begin position="219"/>
        <end position="230"/>
    </location>
</feature>
<evidence type="ECO:0000256" key="10">
    <source>
        <dbReference type="PROSITE-ProRule" id="PRU00958"/>
    </source>
</evidence>
<feature type="compositionally biased region" description="Acidic residues" evidence="11">
    <location>
        <begin position="18"/>
        <end position="34"/>
    </location>
</feature>
<feature type="non-terminal residue" evidence="12">
    <location>
        <position position="1"/>
    </location>
</feature>
<dbReference type="GO" id="GO:0005634">
    <property type="term" value="C:nucleus"/>
    <property type="evidence" value="ECO:0007669"/>
    <property type="project" value="TreeGrafter"/>
</dbReference>
<evidence type="ECO:0000256" key="4">
    <source>
        <dbReference type="ARBA" id="ARBA00022691"/>
    </source>
</evidence>
<comment type="catalytic activity">
    <reaction evidence="8">
        <text>guanosine(26) in tRNA + 2 S-adenosyl-L-methionine = N(2)-dimethylguanosine(26) in tRNA + 2 S-adenosyl-L-homocysteine + 2 H(+)</text>
        <dbReference type="Rhea" id="RHEA:43140"/>
        <dbReference type="Rhea" id="RHEA-COMP:10359"/>
        <dbReference type="Rhea" id="RHEA-COMP:10360"/>
        <dbReference type="ChEBI" id="CHEBI:15378"/>
        <dbReference type="ChEBI" id="CHEBI:57856"/>
        <dbReference type="ChEBI" id="CHEBI:59789"/>
        <dbReference type="ChEBI" id="CHEBI:74269"/>
        <dbReference type="ChEBI" id="CHEBI:74513"/>
        <dbReference type="EC" id="2.1.1.216"/>
    </reaction>
</comment>
<dbReference type="OrthoDB" id="6349953at2759"/>
<dbReference type="FunFam" id="3.30.56.70:FF:000001">
    <property type="entry name" value="tRNA (guanine(26)-N(2))-dimethyltransferase"/>
    <property type="match status" value="1"/>
</dbReference>
<feature type="region of interest" description="Disordered" evidence="11">
    <location>
        <begin position="16"/>
        <end position="42"/>
    </location>
</feature>
<dbReference type="EC" id="2.1.1.216" evidence="7"/>
<dbReference type="GO" id="GO:0002940">
    <property type="term" value="P:tRNA N2-guanine methylation"/>
    <property type="evidence" value="ECO:0007669"/>
    <property type="project" value="TreeGrafter"/>
</dbReference>
<dbReference type="Gene3D" id="3.30.56.70">
    <property type="entry name" value="N2,N2-dimethylguanosine tRNA methyltransferase, C-terminal domain"/>
    <property type="match status" value="1"/>
</dbReference>
<comment type="similarity">
    <text evidence="10">Belongs to the class I-like SAM-binding methyltransferase superfamily. Trm1 family.</text>
</comment>
<evidence type="ECO:0000256" key="9">
    <source>
        <dbReference type="ARBA" id="ARBA00074266"/>
    </source>
</evidence>
<dbReference type="AlphaFoldDB" id="A0A7R8ZYR6"/>
<keyword evidence="5 10" id="KW-0819">tRNA processing</keyword>
<evidence type="ECO:0000256" key="5">
    <source>
        <dbReference type="ARBA" id="ARBA00022694"/>
    </source>
</evidence>
<keyword evidence="6 10" id="KW-0694">RNA-binding</keyword>
<dbReference type="PANTHER" id="PTHR10631:SF3">
    <property type="entry name" value="TRNA (GUANINE(26)-N(2))-DIMETHYLTRANSFERASE"/>
    <property type="match status" value="1"/>
</dbReference>
<name>A0A7R8ZYR6_9CRUS</name>
<gene>
    <name evidence="12" type="ORF">CTOB1V02_LOCUS14602</name>
</gene>
<evidence type="ECO:0000256" key="1">
    <source>
        <dbReference type="ARBA" id="ARBA00022555"/>
    </source>
</evidence>
<evidence type="ECO:0000256" key="6">
    <source>
        <dbReference type="ARBA" id="ARBA00022884"/>
    </source>
</evidence>
<evidence type="ECO:0000256" key="2">
    <source>
        <dbReference type="ARBA" id="ARBA00022603"/>
    </source>
</evidence>
<dbReference type="InterPro" id="IPR042296">
    <property type="entry name" value="tRNA_met_Trm1_C"/>
</dbReference>
<sequence>MLATLRKCSLGDRLEVNTVDDPEDASSVSEDDASENPTDPPLVLGTQRRIEGMLTLAAEELSSSPLYYVMNHLCGMVKTRRGKDMDFRSALLNSGYSVSCTHANKNGFKTNAPPEFMWDLVRAWRRKTLAEDKRPQKKRATSGTERRLRARPGTEFLLAKDTVSSEEAKISFVRHPDAVPASKKNRSLLRYQMNPARNWGPKTKRQIAEVGPESENPKRAKHQNKRKDQI</sequence>
<feature type="region of interest" description="Disordered" evidence="11">
    <location>
        <begin position="183"/>
        <end position="230"/>
    </location>
</feature>
<evidence type="ECO:0000256" key="7">
    <source>
        <dbReference type="ARBA" id="ARBA00039099"/>
    </source>
</evidence>
<dbReference type="EMBL" id="OB681918">
    <property type="protein sequence ID" value="CAD7236787.1"/>
    <property type="molecule type" value="Genomic_DNA"/>
</dbReference>